<protein>
    <recommendedName>
        <fullName evidence="4">Porin domain-containing protein</fullName>
    </recommendedName>
</protein>
<sequence length="428" mass="46868">MNFYGFTLRLLFSIGALSSLMLTQQSLAQTTPVANVEVKQISTTDTAAEKKAEAIKLAAENDKLFSTPLFEGKMGLSLFVEDTYSGKNIANTPQNSYSKGYILGNLYATKDLYLSANLRLATSSGEKTTQNYFFDEGSAFFAELAIRYDADDYSLVAGHTSINYSLSRDFAAGIWGKTIAKKEYGVDNMMVLGGAYKFDTPGYGNHALSGSAFMVDTTGLSDTFGASRNPTPLSLGGPANTGKLNNYAVSLDGLNIPIFPQFRYQLAAVKLTTQSLYNVDTNTPVANQYLGNEQRYVVSTLVNKIDLGGGIKLTPLLEYNRIINSAGLAGYNKSYYVGSLLFGYKQWSFGLSGNVWDANWNAEAPNIKKLIPSNVYVSDRWNQQQVAIGYTFENGIKTMVGYKKENQYIGTTSQTVGLNVKYDLPFAF</sequence>
<evidence type="ECO:0008006" key="4">
    <source>
        <dbReference type="Google" id="ProtNLM"/>
    </source>
</evidence>
<feature type="chain" id="PRO_5008248124" description="Porin domain-containing protein" evidence="1">
    <location>
        <begin position="29"/>
        <end position="428"/>
    </location>
</feature>
<organism evidence="2 3">
    <name type="scientific">Polynucleobacter wuianus</name>
    <dbReference type="NCBI Taxonomy" id="1743168"/>
    <lineage>
        <taxon>Bacteria</taxon>
        <taxon>Pseudomonadati</taxon>
        <taxon>Pseudomonadota</taxon>
        <taxon>Betaproteobacteria</taxon>
        <taxon>Burkholderiales</taxon>
        <taxon>Burkholderiaceae</taxon>
        <taxon>Polynucleobacter</taxon>
    </lineage>
</organism>
<dbReference type="STRING" id="1743168.A8O14_06395"/>
<accession>A0A191UFD4</accession>
<keyword evidence="1" id="KW-0732">Signal</keyword>
<proteinExistence type="predicted"/>
<dbReference type="AlphaFoldDB" id="A0A191UFD4"/>
<gene>
    <name evidence="2" type="ORF">A8O14_06395</name>
</gene>
<feature type="signal peptide" evidence="1">
    <location>
        <begin position="1"/>
        <end position="28"/>
    </location>
</feature>
<evidence type="ECO:0000313" key="3">
    <source>
        <dbReference type="Proteomes" id="UP000078463"/>
    </source>
</evidence>
<name>A0A191UFD4_9BURK</name>
<dbReference type="Proteomes" id="UP000078463">
    <property type="component" value="Chromosome"/>
</dbReference>
<evidence type="ECO:0000313" key="2">
    <source>
        <dbReference type="EMBL" id="ANI99738.1"/>
    </source>
</evidence>
<reference evidence="3" key="1">
    <citation type="submission" date="2016-05" db="EMBL/GenBank/DDBJ databases">
        <title>Polynucleobacter sp. QLW-P1FAT50C-4 genome.</title>
        <authorList>
            <person name="Hahn M.W."/>
        </authorList>
    </citation>
    <scope>NUCLEOTIDE SEQUENCE [LARGE SCALE GENOMIC DNA]</scope>
    <source>
        <strain evidence="3">QLW-P1FAT50C-4</strain>
    </source>
</reference>
<dbReference type="EMBL" id="CP015922">
    <property type="protein sequence ID" value="ANI99738.1"/>
    <property type="molecule type" value="Genomic_DNA"/>
</dbReference>
<keyword evidence="3" id="KW-1185">Reference proteome</keyword>
<evidence type="ECO:0000256" key="1">
    <source>
        <dbReference type="SAM" id="SignalP"/>
    </source>
</evidence>
<dbReference type="KEGG" id="pwu:A8O14_06395"/>